<dbReference type="SMART" id="SM00297">
    <property type="entry name" value="BROMO"/>
    <property type="match status" value="1"/>
</dbReference>
<dbReference type="InterPro" id="IPR041569">
    <property type="entry name" value="AAA_lid_3"/>
</dbReference>
<feature type="domain" description="Bromo" evidence="7">
    <location>
        <begin position="824"/>
        <end position="886"/>
    </location>
</feature>
<dbReference type="PRINTS" id="PR00503">
    <property type="entry name" value="BROMODOMAIN"/>
</dbReference>
<accession>A0ABM0VXK8</accession>
<evidence type="ECO:0000256" key="4">
    <source>
        <dbReference type="ARBA" id="ARBA00023117"/>
    </source>
</evidence>
<dbReference type="InterPro" id="IPR045199">
    <property type="entry name" value="ATAD2-like"/>
</dbReference>
<feature type="region of interest" description="Disordered" evidence="6">
    <location>
        <begin position="1"/>
        <end position="260"/>
    </location>
</feature>
<dbReference type="Proteomes" id="UP000694864">
    <property type="component" value="Chromosome 14"/>
</dbReference>
<feature type="compositionally biased region" description="Basic and acidic residues" evidence="6">
    <location>
        <begin position="131"/>
        <end position="145"/>
    </location>
</feature>
<keyword evidence="4 5" id="KW-0103">Bromodomain</keyword>
<dbReference type="Gene3D" id="1.10.8.60">
    <property type="match status" value="1"/>
</dbReference>
<comment type="similarity">
    <text evidence="1">Belongs to the AAA ATPase family.</text>
</comment>
<feature type="compositionally biased region" description="Basic residues" evidence="6">
    <location>
        <begin position="146"/>
        <end position="156"/>
    </location>
</feature>
<dbReference type="PROSITE" id="PS00674">
    <property type="entry name" value="AAA"/>
    <property type="match status" value="1"/>
</dbReference>
<dbReference type="SMART" id="SM00382">
    <property type="entry name" value="AAA"/>
    <property type="match status" value="1"/>
</dbReference>
<feature type="region of interest" description="Disordered" evidence="6">
    <location>
        <begin position="767"/>
        <end position="787"/>
    </location>
</feature>
<dbReference type="PROSITE" id="PS50014">
    <property type="entry name" value="BROMODOMAIN_2"/>
    <property type="match status" value="1"/>
</dbReference>
<dbReference type="PANTHER" id="PTHR23069:SF0">
    <property type="entry name" value="TAT-BINDING HOMOLOG 7"/>
    <property type="match status" value="1"/>
</dbReference>
<sequence>MHPKRSSQGDGSVTQPVRSSDRLRRRPKSFGRSYYFYSPNSLHNRKRKTKTRTAASQIAKMLHKGNRPARASNATPIASDLRRSTRKRRISVNLEDYTDSSGAEDEDMMSPAYRTLRNRVNKKFSTSKSRKGMETELAPRREGLRPRRSKTIANKRLKTESGADQDTSEEKDGQDETENGNELDDHDVDDGEDEVEVENEGNGEDEGDGEDEEEEDGDDDEEGDEEQEGRKRYDLRNRAEVRRMPTEGINKQQQPRSPRRVLHQGMGTRVGRDARRGGSRPHKRHRFTRGGLSEYINDLKEMVFFPLLYPEFFASYSITPPRGVLLCGPPGTGKTLIARALACAASKAGQKVSFYMRKGADVLSKWVGEAERQLKLLFEEAQRNQPSIIFFDEIDGLAPVRSSKQEQIHNSIVSTLLALMDGLDSRGQVVLIGATNRVDAIDGALRRPGRFDREFNFSLPGCEARAEILDIHTRKWKDPPTRELKEELAATCVGYCGADLKALCTEAAIRAFREKYPQVYTSDDKFAIDVGLVKVEKSHFVEAMSAITPAAHRGSVVQSRPLSPVVLPCLHRHLLESMSLISDIFPSSATSSELTKLSILSFGSAIPLVYRPRLLLLGGEGVGLDHLGPAILHELEKFPIHSLGLPSLLSDPGAKTPEEALVHIFSEARRTTPSILYIPMFNNWWENAHEQLRAVFLTLLEELPSNLPILLLATSYGELSDMEEQSVFDNRSVYNVDKPSSEDRSLFFDRLIEAALSVISGLNGKSDGRQSLPELPKVPKEPTGPKPAEIKAKVEAEQHALRRLRMCLRDVCNRILYDKRFSAFHFPVTDEDAPNYRSIIQNPMDTATLLQRVDSGQYLTCSPFLQDVDLIVRNAKAYNGDDYAGARIVSRANELRDVVHGMLSQMDPALLTYCDKIAAEGGPSQIPDDLSGSLLGLAPVVQMGTVPRTSARLRNVQPEINLDRDYEGVKKPKKTVDTVCTDSAADRVQHQDSDQEMPCQEATNSNSSAPSADGDKEDQSEQPRKEEGPGEEVSGDCSRDSAKPDEEISKRIEIVKVLLMERTDKYNIPQMERLYTRIMKGVLETLDKGLRDDDNNPKHSILRFLSEFAQHEANF</sequence>
<reference evidence="9" key="2">
    <citation type="submission" date="2025-08" db="UniProtKB">
        <authorList>
            <consortium name="RefSeq"/>
        </authorList>
    </citation>
    <scope>IDENTIFICATION</scope>
    <source>
        <tissue evidence="9">Leaf</tissue>
    </source>
</reference>
<keyword evidence="2" id="KW-0547">Nucleotide-binding</keyword>
<protein>
    <submittedName>
        <fullName evidence="9">ATPase family AAA domain-containing protein At1g05910</fullName>
    </submittedName>
</protein>
<dbReference type="InterPro" id="IPR003960">
    <property type="entry name" value="ATPase_AAA_CS"/>
</dbReference>
<dbReference type="InterPro" id="IPR003959">
    <property type="entry name" value="ATPase_AAA_core"/>
</dbReference>
<dbReference type="SUPFAM" id="SSF52540">
    <property type="entry name" value="P-loop containing nucleoside triphosphate hydrolases"/>
    <property type="match status" value="2"/>
</dbReference>
<evidence type="ECO:0000259" key="7">
    <source>
        <dbReference type="PROSITE" id="PS50014"/>
    </source>
</evidence>
<evidence type="ECO:0000256" key="3">
    <source>
        <dbReference type="ARBA" id="ARBA00022840"/>
    </source>
</evidence>
<keyword evidence="8" id="KW-1185">Reference proteome</keyword>
<feature type="compositionally biased region" description="Polar residues" evidence="6">
    <location>
        <begin position="1001"/>
        <end position="1010"/>
    </location>
</feature>
<dbReference type="GeneID" id="104743161"/>
<evidence type="ECO:0000256" key="6">
    <source>
        <dbReference type="SAM" id="MobiDB-lite"/>
    </source>
</evidence>
<dbReference type="Gene3D" id="3.40.50.300">
    <property type="entry name" value="P-loop containing nucleotide triphosphate hydrolases"/>
    <property type="match status" value="1"/>
</dbReference>
<dbReference type="InterPro" id="IPR003593">
    <property type="entry name" value="AAA+_ATPase"/>
</dbReference>
<gene>
    <name evidence="9" type="primary">LOC104743161</name>
</gene>
<name>A0ABM0VXK8_CAMSA</name>
<dbReference type="Pfam" id="PF17862">
    <property type="entry name" value="AAA_lid_3"/>
    <property type="match status" value="1"/>
</dbReference>
<dbReference type="RefSeq" id="XP_010462575.1">
    <property type="nucleotide sequence ID" value="XM_010464273.1"/>
</dbReference>
<dbReference type="InterPro" id="IPR001487">
    <property type="entry name" value="Bromodomain"/>
</dbReference>
<proteinExistence type="inferred from homology"/>
<evidence type="ECO:0000256" key="2">
    <source>
        <dbReference type="ARBA" id="ARBA00022741"/>
    </source>
</evidence>
<dbReference type="Pfam" id="PF00004">
    <property type="entry name" value="AAA"/>
    <property type="match status" value="1"/>
</dbReference>
<dbReference type="InterPro" id="IPR027417">
    <property type="entry name" value="P-loop_NTPase"/>
</dbReference>
<organism evidence="8 9">
    <name type="scientific">Camelina sativa</name>
    <name type="common">False flax</name>
    <name type="synonym">Myagrum sativum</name>
    <dbReference type="NCBI Taxonomy" id="90675"/>
    <lineage>
        <taxon>Eukaryota</taxon>
        <taxon>Viridiplantae</taxon>
        <taxon>Streptophyta</taxon>
        <taxon>Embryophyta</taxon>
        <taxon>Tracheophyta</taxon>
        <taxon>Spermatophyta</taxon>
        <taxon>Magnoliopsida</taxon>
        <taxon>eudicotyledons</taxon>
        <taxon>Gunneridae</taxon>
        <taxon>Pentapetalae</taxon>
        <taxon>rosids</taxon>
        <taxon>malvids</taxon>
        <taxon>Brassicales</taxon>
        <taxon>Brassicaceae</taxon>
        <taxon>Camelineae</taxon>
        <taxon>Camelina</taxon>
    </lineage>
</organism>
<feature type="compositionally biased region" description="Basic and acidic residues" evidence="6">
    <location>
        <begin position="228"/>
        <end position="245"/>
    </location>
</feature>
<dbReference type="CDD" id="cd05528">
    <property type="entry name" value="Bromo_AAA"/>
    <property type="match status" value="1"/>
</dbReference>
<evidence type="ECO:0000313" key="9">
    <source>
        <dbReference type="RefSeq" id="XP_010462575.1"/>
    </source>
</evidence>
<dbReference type="SUPFAM" id="SSF47370">
    <property type="entry name" value="Bromodomain"/>
    <property type="match status" value="1"/>
</dbReference>
<feature type="compositionally biased region" description="Basic and acidic residues" evidence="6">
    <location>
        <begin position="1013"/>
        <end position="1028"/>
    </location>
</feature>
<evidence type="ECO:0000256" key="5">
    <source>
        <dbReference type="PROSITE-ProRule" id="PRU00035"/>
    </source>
</evidence>
<dbReference type="Gene3D" id="1.20.920.10">
    <property type="entry name" value="Bromodomain-like"/>
    <property type="match status" value="1"/>
</dbReference>
<keyword evidence="3" id="KW-0067">ATP-binding</keyword>
<feature type="compositionally biased region" description="Basic and acidic residues" evidence="6">
    <location>
        <begin position="984"/>
        <end position="993"/>
    </location>
</feature>
<evidence type="ECO:0000313" key="8">
    <source>
        <dbReference type="Proteomes" id="UP000694864"/>
    </source>
</evidence>
<feature type="compositionally biased region" description="Acidic residues" evidence="6">
    <location>
        <begin position="166"/>
        <end position="227"/>
    </location>
</feature>
<dbReference type="Pfam" id="PF00439">
    <property type="entry name" value="Bromodomain"/>
    <property type="match status" value="1"/>
</dbReference>
<feature type="compositionally biased region" description="Polar residues" evidence="6">
    <location>
        <begin position="1"/>
        <end position="18"/>
    </location>
</feature>
<feature type="region of interest" description="Disordered" evidence="6">
    <location>
        <begin position="983"/>
        <end position="1045"/>
    </location>
</feature>
<dbReference type="PANTHER" id="PTHR23069">
    <property type="entry name" value="AAA DOMAIN-CONTAINING"/>
    <property type="match status" value="1"/>
</dbReference>
<reference evidence="8" key="1">
    <citation type="journal article" date="2014" name="Nat. Commun.">
        <title>The emerging biofuel crop Camelina sativa retains a highly undifferentiated hexaploid genome structure.</title>
        <authorList>
            <person name="Kagale S."/>
            <person name="Koh C."/>
            <person name="Nixon J."/>
            <person name="Bollina V."/>
            <person name="Clarke W.E."/>
            <person name="Tuteja R."/>
            <person name="Spillane C."/>
            <person name="Robinson S.J."/>
            <person name="Links M.G."/>
            <person name="Clarke C."/>
            <person name="Higgins E.E."/>
            <person name="Huebert T."/>
            <person name="Sharpe A.G."/>
            <person name="Parkin I.A."/>
        </authorList>
    </citation>
    <scope>NUCLEOTIDE SEQUENCE [LARGE SCALE GENOMIC DNA]</scope>
    <source>
        <strain evidence="8">cv. DH55</strain>
    </source>
</reference>
<dbReference type="InterPro" id="IPR036427">
    <property type="entry name" value="Bromodomain-like_sf"/>
</dbReference>
<feature type="compositionally biased region" description="Acidic residues" evidence="6">
    <location>
        <begin position="96"/>
        <end position="108"/>
    </location>
</feature>
<evidence type="ECO:0000256" key="1">
    <source>
        <dbReference type="ARBA" id="ARBA00006914"/>
    </source>
</evidence>